<proteinExistence type="predicted"/>
<dbReference type="InterPro" id="IPR053728">
    <property type="entry name" value="Alginate_Permeability_Chnl"/>
</dbReference>
<dbReference type="KEGG" id="dps:DP1745"/>
<protein>
    <recommendedName>
        <fullName evidence="3">Porin domain-containing protein</fullName>
    </recommendedName>
</protein>
<evidence type="ECO:0000313" key="2">
    <source>
        <dbReference type="Proteomes" id="UP000000602"/>
    </source>
</evidence>
<evidence type="ECO:0000313" key="1">
    <source>
        <dbReference type="EMBL" id="CAG36474.1"/>
    </source>
</evidence>
<dbReference type="eggNOG" id="COG3203">
    <property type="taxonomic scope" value="Bacteria"/>
</dbReference>
<reference evidence="2" key="1">
    <citation type="journal article" date="2004" name="Environ. Microbiol.">
        <title>The genome of Desulfotalea psychrophila, a sulfate-reducing bacterium from permanently cold Arctic sediments.</title>
        <authorList>
            <person name="Rabus R."/>
            <person name="Ruepp A."/>
            <person name="Frickey T."/>
            <person name="Rattei T."/>
            <person name="Fartmann B."/>
            <person name="Stark M."/>
            <person name="Bauer M."/>
            <person name="Zibat A."/>
            <person name="Lombardot T."/>
            <person name="Becker I."/>
            <person name="Amann J."/>
            <person name="Gellner K."/>
            <person name="Teeling H."/>
            <person name="Leuschner W.D."/>
            <person name="Gloeckner F.-O."/>
            <person name="Lupas A.N."/>
            <person name="Amann R."/>
            <person name="Klenk H.-P."/>
        </authorList>
    </citation>
    <scope>NUCLEOTIDE SEQUENCE [LARGE SCALE GENOMIC DNA]</scope>
    <source>
        <strain evidence="2">DSM 12343 / LSv54</strain>
    </source>
</reference>
<dbReference type="AlphaFoldDB" id="Q6AMF1"/>
<gene>
    <name evidence="1" type="ordered locus">DP1745</name>
</gene>
<dbReference type="Gene3D" id="2.40.160.100">
    <property type="match status" value="1"/>
</dbReference>
<organism evidence="1 2">
    <name type="scientific">Desulfotalea psychrophila (strain LSv54 / DSM 12343)</name>
    <dbReference type="NCBI Taxonomy" id="177439"/>
    <lineage>
        <taxon>Bacteria</taxon>
        <taxon>Pseudomonadati</taxon>
        <taxon>Thermodesulfobacteriota</taxon>
        <taxon>Desulfobulbia</taxon>
        <taxon>Desulfobulbales</taxon>
        <taxon>Desulfocapsaceae</taxon>
        <taxon>Desulfotalea</taxon>
    </lineage>
</organism>
<dbReference type="Proteomes" id="UP000000602">
    <property type="component" value="Chromosome"/>
</dbReference>
<name>Q6AMF1_DESPS</name>
<dbReference type="STRING" id="177439.DP1745"/>
<dbReference type="GO" id="GO:0015288">
    <property type="term" value="F:porin activity"/>
    <property type="evidence" value="ECO:0007669"/>
    <property type="project" value="InterPro"/>
</dbReference>
<evidence type="ECO:0008006" key="3">
    <source>
        <dbReference type="Google" id="ProtNLM"/>
    </source>
</evidence>
<dbReference type="EMBL" id="CR522870">
    <property type="protein sequence ID" value="CAG36474.1"/>
    <property type="molecule type" value="Genomic_DNA"/>
</dbReference>
<sequence length="454" mass="48340">MNMNYLPSMRRRSPPLPERLGGYKKLFKEKKMKKIIAAAAGLMLAGTMVSTAVAGIEFSGDARARYYYQSDYNLGAVASSDDQADHWNSRVRLKMRGTTAGGSYAVLKTRVDTVWGNEPGISDDNGGDTFQMYEAYVGVPMGCTLLTAGRQQLSLTTGFWNDAYIDNARLTWASEGTTVVGLYGVLNSLDNQGTSIIGTPAYNANDAENRIYVLGWNQEWNDVWSSKLGASYTQLDLSLTDGVASPNNPDARSENGGLILNAAAAGQAGPVALTAELGWQQDGFSASDDMNGLTTETGDDGYGAYVTAGMDFDAVNVTFLGGFAMDGYAFDAPVGFVMIAGDNQITPGAINNIGAFGADDIAVDTYFAGFKTSYQATETLGLGLNLAYANMETSNNVMLVAGGTEDSTSVYEISATAAYTINDGTMVYARAGYMDVDEMEDPAFGFGMSLELAF</sequence>
<accession>Q6AMF1</accession>
<dbReference type="GO" id="GO:0016020">
    <property type="term" value="C:membrane"/>
    <property type="evidence" value="ECO:0007669"/>
    <property type="project" value="InterPro"/>
</dbReference>
<keyword evidence="2" id="KW-1185">Reference proteome</keyword>
<dbReference type="HOGENOM" id="CLU_602351_0_0_7"/>
<dbReference type="SUPFAM" id="SSF56935">
    <property type="entry name" value="Porins"/>
    <property type="match status" value="1"/>
</dbReference>